<dbReference type="PANTHER" id="PTHR19229">
    <property type="entry name" value="ATP-BINDING CASSETTE TRANSPORTER SUBFAMILY A ABCA"/>
    <property type="match status" value="1"/>
</dbReference>
<feature type="region of interest" description="Disordered" evidence="1">
    <location>
        <begin position="317"/>
        <end position="338"/>
    </location>
</feature>
<protein>
    <submittedName>
        <fullName evidence="2">Uncharacterized protein</fullName>
    </submittedName>
</protein>
<dbReference type="GO" id="GO:0140359">
    <property type="term" value="F:ABC-type transporter activity"/>
    <property type="evidence" value="ECO:0007669"/>
    <property type="project" value="InterPro"/>
</dbReference>
<dbReference type="AlphaFoldDB" id="A0A9J6DTL8"/>
<sequence>MECATSSTSPTGNVTGEEVLRQAFPSVRLESFPSEAEMVAKLSVRMNAVGLANNYGVVFERAEQGELSYTLRFPSWQEFYTRQTFVGNAQKPPPFWMNGKFCSLVAGILLPMVSGLNLAVARAEAMRLNNPLPPVYFQTHRFPAPKAKGWGGGARRIADLCVVYGFIVIAPVAVKRIADEKSVGMKVETRWLRLFCNIGMRECEALCSRVGILSDGRFACLGSTQQLKESIGHGATVLARSASPDPRPLLEAMESRFPGCHLRRRQAGALLRFHVPARPWHELFIGMEELRAEELIHEYLVSDVSLTEVFRHFTKHKRTPAPTPASTPAISPAFTPAHTPTSSQVMRWRQLRLLLWKSVYLYRLRRNWAITALEVLTPLLLTVVQNYLRCNGYNVGDTPLPIPTIGTTFAGSDNDAPSVIRPSINFPSSLGFVPAPGTCAT</sequence>
<reference evidence="2" key="1">
    <citation type="journal article" date="2020" name="Cell">
        <title>Large-Scale Comparative Analyses of Tick Genomes Elucidate Their Genetic Diversity and Vector Capacities.</title>
        <authorList>
            <consortium name="Tick Genome and Microbiome Consortium (TIGMIC)"/>
            <person name="Jia N."/>
            <person name="Wang J."/>
            <person name="Shi W."/>
            <person name="Du L."/>
            <person name="Sun Y."/>
            <person name="Zhan W."/>
            <person name="Jiang J.F."/>
            <person name="Wang Q."/>
            <person name="Zhang B."/>
            <person name="Ji P."/>
            <person name="Bell-Sakyi L."/>
            <person name="Cui X.M."/>
            <person name="Yuan T.T."/>
            <person name="Jiang B.G."/>
            <person name="Yang W.F."/>
            <person name="Lam T.T."/>
            <person name="Chang Q.C."/>
            <person name="Ding S.J."/>
            <person name="Wang X.J."/>
            <person name="Zhu J.G."/>
            <person name="Ruan X.D."/>
            <person name="Zhao L."/>
            <person name="Wei J.T."/>
            <person name="Ye R.Z."/>
            <person name="Que T.C."/>
            <person name="Du C.H."/>
            <person name="Zhou Y.H."/>
            <person name="Cheng J.X."/>
            <person name="Dai P.F."/>
            <person name="Guo W.B."/>
            <person name="Han X.H."/>
            <person name="Huang E.J."/>
            <person name="Li L.F."/>
            <person name="Wei W."/>
            <person name="Gao Y.C."/>
            <person name="Liu J.Z."/>
            <person name="Shao H.Z."/>
            <person name="Wang X."/>
            <person name="Wang C.C."/>
            <person name="Yang T.C."/>
            <person name="Huo Q.B."/>
            <person name="Li W."/>
            <person name="Chen H.Y."/>
            <person name="Chen S.E."/>
            <person name="Zhou L.G."/>
            <person name="Ni X.B."/>
            <person name="Tian J.H."/>
            <person name="Sheng Y."/>
            <person name="Liu T."/>
            <person name="Pan Y.S."/>
            <person name="Xia L.Y."/>
            <person name="Li J."/>
            <person name="Zhao F."/>
            <person name="Cao W.C."/>
        </authorList>
    </citation>
    <scope>NUCLEOTIDE SEQUENCE</scope>
    <source>
        <strain evidence="2">Rmic-2018</strain>
    </source>
</reference>
<evidence type="ECO:0000313" key="3">
    <source>
        <dbReference type="Proteomes" id="UP000821866"/>
    </source>
</evidence>
<reference evidence="2" key="2">
    <citation type="submission" date="2021-09" db="EMBL/GenBank/DDBJ databases">
        <authorList>
            <person name="Jia N."/>
            <person name="Wang J."/>
            <person name="Shi W."/>
            <person name="Du L."/>
            <person name="Sun Y."/>
            <person name="Zhan W."/>
            <person name="Jiang J."/>
            <person name="Wang Q."/>
            <person name="Zhang B."/>
            <person name="Ji P."/>
            <person name="Sakyi L.B."/>
            <person name="Cui X."/>
            <person name="Yuan T."/>
            <person name="Jiang B."/>
            <person name="Yang W."/>
            <person name="Lam T.T.-Y."/>
            <person name="Chang Q."/>
            <person name="Ding S."/>
            <person name="Wang X."/>
            <person name="Zhu J."/>
            <person name="Ruan X."/>
            <person name="Zhao L."/>
            <person name="Wei J."/>
            <person name="Que T."/>
            <person name="Du C."/>
            <person name="Cheng J."/>
            <person name="Dai P."/>
            <person name="Han X."/>
            <person name="Huang E."/>
            <person name="Gao Y."/>
            <person name="Liu J."/>
            <person name="Shao H."/>
            <person name="Ye R."/>
            <person name="Li L."/>
            <person name="Wei W."/>
            <person name="Wang X."/>
            <person name="Wang C."/>
            <person name="Huo Q."/>
            <person name="Li W."/>
            <person name="Guo W."/>
            <person name="Chen H."/>
            <person name="Chen S."/>
            <person name="Zhou L."/>
            <person name="Zhou L."/>
            <person name="Ni X."/>
            <person name="Tian J."/>
            <person name="Zhou Y."/>
            <person name="Sheng Y."/>
            <person name="Liu T."/>
            <person name="Pan Y."/>
            <person name="Xia L."/>
            <person name="Li J."/>
            <person name="Zhao F."/>
            <person name="Cao W."/>
        </authorList>
    </citation>
    <scope>NUCLEOTIDE SEQUENCE</scope>
    <source>
        <strain evidence="2">Rmic-2018</strain>
        <tissue evidence="2">Larvae</tissue>
    </source>
</reference>
<dbReference type="GO" id="GO:0005319">
    <property type="term" value="F:lipid transporter activity"/>
    <property type="evidence" value="ECO:0007669"/>
    <property type="project" value="TreeGrafter"/>
</dbReference>
<organism evidence="2 3">
    <name type="scientific">Rhipicephalus microplus</name>
    <name type="common">Cattle tick</name>
    <name type="synonym">Boophilus microplus</name>
    <dbReference type="NCBI Taxonomy" id="6941"/>
    <lineage>
        <taxon>Eukaryota</taxon>
        <taxon>Metazoa</taxon>
        <taxon>Ecdysozoa</taxon>
        <taxon>Arthropoda</taxon>
        <taxon>Chelicerata</taxon>
        <taxon>Arachnida</taxon>
        <taxon>Acari</taxon>
        <taxon>Parasitiformes</taxon>
        <taxon>Ixodida</taxon>
        <taxon>Ixodoidea</taxon>
        <taxon>Ixodidae</taxon>
        <taxon>Rhipicephalinae</taxon>
        <taxon>Rhipicephalus</taxon>
        <taxon>Boophilus</taxon>
    </lineage>
</organism>
<keyword evidence="3" id="KW-1185">Reference proteome</keyword>
<evidence type="ECO:0000256" key="1">
    <source>
        <dbReference type="SAM" id="MobiDB-lite"/>
    </source>
</evidence>
<gene>
    <name evidence="2" type="ORF">HPB51_007061</name>
</gene>
<dbReference type="EMBL" id="JABSTU010000007">
    <property type="protein sequence ID" value="KAH8025348.1"/>
    <property type="molecule type" value="Genomic_DNA"/>
</dbReference>
<dbReference type="VEuPathDB" id="VectorBase:LOC119169282"/>
<evidence type="ECO:0000313" key="2">
    <source>
        <dbReference type="EMBL" id="KAH8025348.1"/>
    </source>
</evidence>
<comment type="caution">
    <text evidence="2">The sequence shown here is derived from an EMBL/GenBank/DDBJ whole genome shotgun (WGS) entry which is preliminary data.</text>
</comment>
<feature type="compositionally biased region" description="Low complexity" evidence="1">
    <location>
        <begin position="324"/>
        <end position="337"/>
    </location>
</feature>
<proteinExistence type="predicted"/>
<dbReference type="GO" id="GO:0016020">
    <property type="term" value="C:membrane"/>
    <property type="evidence" value="ECO:0007669"/>
    <property type="project" value="InterPro"/>
</dbReference>
<dbReference type="PANTHER" id="PTHR19229:SF250">
    <property type="entry name" value="ABC TRANSPORTER DOMAIN-CONTAINING PROTEIN-RELATED"/>
    <property type="match status" value="1"/>
</dbReference>
<dbReference type="InterPro" id="IPR026082">
    <property type="entry name" value="ABCA"/>
</dbReference>
<accession>A0A9J6DTL8</accession>
<dbReference type="Proteomes" id="UP000821866">
    <property type="component" value="Unassembled WGS sequence"/>
</dbReference>
<name>A0A9J6DTL8_RHIMP</name>